<sequence>MHLRRIVVIQFVIATHMRNLGFAEATPNKKSIDVNDEFERRLAAKAIATFAHWTPEKVVDAVPLELKLDDNEEESQQRSNHPRRKKHESHLRMTNQKEKRKRRNHEKRNNISQILTRSFSIETQTDGNINGSKGYDNKQKYNERSHGQDSSTAPLLSEVVEDSDWPYNGAIQSATGRILFRFSSDQVFKCSGTVIQDDTTARSIVLTAAHCAYDDMLKEFASMAVFIPDQDGTLGSTSDFDCSNDVYGCWLLSFAVIERGWSSGSFPNNVGYDYAYYVVHDRSSTHLGGYSENVTGILDEDVTPMQIDFDLKLQNDFAVALGYSDEYDPSFQYCSNKLSNMNGIDDYTNLWLSNCRMSGGASGGPWTASMDESGVGKVVSINSWGYKSNSGVAGPVLRTKSGSFAECLFEKAKTAPDPGDVGGYVVDC</sequence>
<keyword evidence="2" id="KW-0732">Signal</keyword>
<evidence type="ECO:0000256" key="4">
    <source>
        <dbReference type="SAM" id="MobiDB-lite"/>
    </source>
</evidence>
<evidence type="ECO:0000256" key="3">
    <source>
        <dbReference type="ARBA" id="ARBA00023026"/>
    </source>
</evidence>
<reference evidence="5 6" key="1">
    <citation type="journal article" date="2020" name="G3 (Bethesda)">
        <title>Improved Reference Genome for Cyclotella cryptica CCMP332, a Model for Cell Wall Morphogenesis, Salinity Adaptation, and Lipid Production in Diatoms (Bacillariophyta).</title>
        <authorList>
            <person name="Roberts W.R."/>
            <person name="Downey K.M."/>
            <person name="Ruck E.C."/>
            <person name="Traller J.C."/>
            <person name="Alverson A.J."/>
        </authorList>
    </citation>
    <scope>NUCLEOTIDE SEQUENCE [LARGE SCALE GENOMIC DNA]</scope>
    <source>
        <strain evidence="5 6">CCMP332</strain>
    </source>
</reference>
<name>A0ABD3PY04_9STRA</name>
<dbReference type="PROSITE" id="PS00134">
    <property type="entry name" value="TRYPSIN_HIS"/>
    <property type="match status" value="1"/>
</dbReference>
<evidence type="ECO:0000313" key="5">
    <source>
        <dbReference type="EMBL" id="KAL3791010.1"/>
    </source>
</evidence>
<dbReference type="Gene3D" id="2.40.10.10">
    <property type="entry name" value="Trypsin-like serine proteases"/>
    <property type="match status" value="2"/>
</dbReference>
<dbReference type="AlphaFoldDB" id="A0ABD3PY04"/>
<comment type="caution">
    <text evidence="5">The sequence shown here is derived from an EMBL/GenBank/DDBJ whole genome shotgun (WGS) entry which is preliminary data.</text>
</comment>
<dbReference type="PANTHER" id="PTHR15462:SF19">
    <property type="entry name" value="PEPTIDASE S1 DOMAIN-CONTAINING PROTEIN"/>
    <property type="match status" value="1"/>
</dbReference>
<protein>
    <recommendedName>
        <fullName evidence="7">Peptidase S1 domain-containing protein</fullName>
    </recommendedName>
</protein>
<keyword evidence="6" id="KW-1185">Reference proteome</keyword>
<organism evidence="5 6">
    <name type="scientific">Cyclotella cryptica</name>
    <dbReference type="NCBI Taxonomy" id="29204"/>
    <lineage>
        <taxon>Eukaryota</taxon>
        <taxon>Sar</taxon>
        <taxon>Stramenopiles</taxon>
        <taxon>Ochrophyta</taxon>
        <taxon>Bacillariophyta</taxon>
        <taxon>Coscinodiscophyceae</taxon>
        <taxon>Thalassiosirophycidae</taxon>
        <taxon>Stephanodiscales</taxon>
        <taxon>Stephanodiscaceae</taxon>
        <taxon>Cyclotella</taxon>
    </lineage>
</organism>
<evidence type="ECO:0000256" key="2">
    <source>
        <dbReference type="ARBA" id="ARBA00022729"/>
    </source>
</evidence>
<feature type="compositionally biased region" description="Basic residues" evidence="4">
    <location>
        <begin position="80"/>
        <end position="89"/>
    </location>
</feature>
<dbReference type="Proteomes" id="UP001516023">
    <property type="component" value="Unassembled WGS sequence"/>
</dbReference>
<dbReference type="InterPro" id="IPR009003">
    <property type="entry name" value="Peptidase_S1_PA"/>
</dbReference>
<evidence type="ECO:0000313" key="6">
    <source>
        <dbReference type="Proteomes" id="UP001516023"/>
    </source>
</evidence>
<feature type="compositionally biased region" description="Basic and acidic residues" evidence="4">
    <location>
        <begin position="135"/>
        <end position="147"/>
    </location>
</feature>
<accession>A0ABD3PY04</accession>
<evidence type="ECO:0008006" key="7">
    <source>
        <dbReference type="Google" id="ProtNLM"/>
    </source>
</evidence>
<keyword evidence="3" id="KW-0843">Virulence</keyword>
<dbReference type="SUPFAM" id="SSF50494">
    <property type="entry name" value="Trypsin-like serine proteases"/>
    <property type="match status" value="1"/>
</dbReference>
<comment type="similarity">
    <text evidence="1">Belongs to the peptidase S1 family.</text>
</comment>
<dbReference type="InterPro" id="IPR018114">
    <property type="entry name" value="TRYPSIN_HIS"/>
</dbReference>
<dbReference type="EMBL" id="JABMIG020000119">
    <property type="protein sequence ID" value="KAL3791010.1"/>
    <property type="molecule type" value="Genomic_DNA"/>
</dbReference>
<evidence type="ECO:0000256" key="1">
    <source>
        <dbReference type="ARBA" id="ARBA00007664"/>
    </source>
</evidence>
<dbReference type="PANTHER" id="PTHR15462">
    <property type="entry name" value="SERINE PROTEASE"/>
    <property type="match status" value="1"/>
</dbReference>
<dbReference type="InterPro" id="IPR043504">
    <property type="entry name" value="Peptidase_S1_PA_chymotrypsin"/>
</dbReference>
<feature type="region of interest" description="Disordered" evidence="4">
    <location>
        <begin position="69"/>
        <end position="153"/>
    </location>
</feature>
<dbReference type="InterPro" id="IPR050966">
    <property type="entry name" value="Glutamyl_endopeptidase"/>
</dbReference>
<feature type="compositionally biased region" description="Polar residues" evidence="4">
    <location>
        <begin position="111"/>
        <end position="131"/>
    </location>
</feature>
<proteinExistence type="inferred from homology"/>
<gene>
    <name evidence="5" type="ORF">HJC23_002999</name>
</gene>